<evidence type="ECO:0000313" key="3">
    <source>
        <dbReference type="Proteomes" id="UP000007104"/>
    </source>
</evidence>
<dbReference type="InterPro" id="IPR001242">
    <property type="entry name" value="Condensation_dom"/>
</dbReference>
<dbReference type="InterPro" id="IPR023213">
    <property type="entry name" value="CAT-like_dom_sf"/>
</dbReference>
<reference evidence="2 3" key="1">
    <citation type="journal article" date="2011" name="J. Bacteriol.">
        <title>Revised genome sequence of Brucella suis 1330.</title>
        <authorList>
            <person name="Tae H."/>
            <person name="Shallom S."/>
            <person name="Settlage R."/>
            <person name="Preston D."/>
            <person name="Adams L.G."/>
            <person name="Garner H.R."/>
        </authorList>
    </citation>
    <scope>NUCLEOTIDE SEQUENCE [LARGE SCALE GENOMIC DNA]</scope>
    <source>
        <strain evidence="2 3">1330</strain>
    </source>
</reference>
<accession>A0A0H3G9C3</accession>
<dbReference type="AlphaFoldDB" id="A0A0H3G9C3"/>
<evidence type="ECO:0000313" key="2">
    <source>
        <dbReference type="EMBL" id="AEM19509.1"/>
    </source>
</evidence>
<organism evidence="2 3">
    <name type="scientific">Brucella suis biovar 1 (strain 1330)</name>
    <dbReference type="NCBI Taxonomy" id="204722"/>
    <lineage>
        <taxon>Bacteria</taxon>
        <taxon>Pseudomonadati</taxon>
        <taxon>Pseudomonadota</taxon>
        <taxon>Alphaproteobacteria</taxon>
        <taxon>Hyphomicrobiales</taxon>
        <taxon>Brucellaceae</taxon>
        <taxon>Brucella/Ochrobactrum group</taxon>
        <taxon>Brucella</taxon>
    </lineage>
</organism>
<dbReference type="EMBL" id="CP002998">
    <property type="protein sequence ID" value="AEM19509.1"/>
    <property type="molecule type" value="Genomic_DNA"/>
</dbReference>
<feature type="domain" description="Condensation" evidence="1">
    <location>
        <begin position="34"/>
        <end position="450"/>
    </location>
</feature>
<sequence length="469" mass="52986">MVPICQPGDWPTLNEACRAERNEMARIDFADGWMPLTLPQLDFWEEFSFHPDQPVSTVAHCVEIEGDVDVEKLLRAISQTVREAEVLSIRFSDEKEQGRPVQLCDPAHMPDVDFVDLSAFPDPRAEAGRRMETDLSAPLDLRRDRMSAHALYRIGARQYIWYIRAHHIIIDGYGLALIEQRCGQLYSHFCGQGESGHPFHPFASFIHEEDAYRASPRWEADRKFWQDYLDGPVRLPILDRGAEDYGEAGYHHDVAFRDDISIGLRAMAKATDIGWPDLLVLLSGLYLSRMLPMQGEDEGLTLWLPFMSRWGSVGAHMPGLLVNILPFHLEFDSGETLFSALRRNMDMLKKHRLHGRYRIEQISADRGLVSGSRFFFSPLINVLPFSTPQFAGCRVAREVLANGPGDGFNLTYRADVDGAGLTLKIEAASNMMDAQTFARIAAGLPAFLKASLAPHLIERPVSDLRRRLP</sequence>
<dbReference type="SUPFAM" id="SSF52777">
    <property type="entry name" value="CoA-dependent acyltransferases"/>
    <property type="match status" value="2"/>
</dbReference>
<dbReference type="GO" id="GO:0044550">
    <property type="term" value="P:secondary metabolite biosynthetic process"/>
    <property type="evidence" value="ECO:0007669"/>
    <property type="project" value="TreeGrafter"/>
</dbReference>
<dbReference type="KEGG" id="bms:BRA0017"/>
<dbReference type="Pfam" id="PF00668">
    <property type="entry name" value="Condensation"/>
    <property type="match status" value="1"/>
</dbReference>
<evidence type="ECO:0000259" key="1">
    <source>
        <dbReference type="Pfam" id="PF00668"/>
    </source>
</evidence>
<gene>
    <name evidence="2" type="ordered locus">BS1330_II0017</name>
</gene>
<protein>
    <submittedName>
        <fullName evidence="2">Enterobactin synthetase, component F, putative</fullName>
    </submittedName>
</protein>
<dbReference type="PANTHER" id="PTHR45527:SF1">
    <property type="entry name" value="FATTY ACID SYNTHASE"/>
    <property type="match status" value="1"/>
</dbReference>
<dbReference type="GO" id="GO:0003824">
    <property type="term" value="F:catalytic activity"/>
    <property type="evidence" value="ECO:0007669"/>
    <property type="project" value="InterPro"/>
</dbReference>
<proteinExistence type="predicted"/>
<dbReference type="GO" id="GO:0005737">
    <property type="term" value="C:cytoplasm"/>
    <property type="evidence" value="ECO:0007669"/>
    <property type="project" value="TreeGrafter"/>
</dbReference>
<keyword evidence="3" id="KW-1185">Reference proteome</keyword>
<dbReference type="Gene3D" id="3.30.559.30">
    <property type="entry name" value="Nonribosomal peptide synthetase, condensation domain"/>
    <property type="match status" value="1"/>
</dbReference>
<dbReference type="PANTHER" id="PTHR45527">
    <property type="entry name" value="NONRIBOSOMAL PEPTIDE SYNTHETASE"/>
    <property type="match status" value="1"/>
</dbReference>
<dbReference type="GO" id="GO:0031177">
    <property type="term" value="F:phosphopantetheine binding"/>
    <property type="evidence" value="ECO:0007669"/>
    <property type="project" value="TreeGrafter"/>
</dbReference>
<dbReference type="GO" id="GO:0043041">
    <property type="term" value="P:amino acid activation for nonribosomal peptide biosynthetic process"/>
    <property type="evidence" value="ECO:0007669"/>
    <property type="project" value="TreeGrafter"/>
</dbReference>
<dbReference type="Gene3D" id="3.30.559.10">
    <property type="entry name" value="Chloramphenicol acetyltransferase-like domain"/>
    <property type="match status" value="1"/>
</dbReference>
<name>A0A0H3G9C3_BRUSU</name>
<dbReference type="KEGG" id="bsi:BS1330_II0017"/>
<dbReference type="HOGENOM" id="CLU_000022_77_1_5"/>
<dbReference type="Proteomes" id="UP000007104">
    <property type="component" value="Chromosome II"/>
</dbReference>